<dbReference type="InterPro" id="IPR039620">
    <property type="entry name" value="BKI1/MAKR1/3/4"/>
</dbReference>
<feature type="region of interest" description="Disordered" evidence="1">
    <location>
        <begin position="101"/>
        <end position="168"/>
    </location>
</feature>
<dbReference type="OrthoDB" id="1709800at2759"/>
<keyword evidence="3" id="KW-1185">Reference proteome</keyword>
<feature type="compositionally biased region" description="Basic and acidic residues" evidence="1">
    <location>
        <begin position="116"/>
        <end position="136"/>
    </location>
</feature>
<feature type="compositionally biased region" description="Basic and acidic residues" evidence="1">
    <location>
        <begin position="159"/>
        <end position="168"/>
    </location>
</feature>
<reference evidence="2" key="1">
    <citation type="submission" date="2023-05" db="EMBL/GenBank/DDBJ databases">
        <title>Genome and transcriptome analyses reveal genes involved in the formation of fine ridges on petal epidermal cells in Hibiscus trionum.</title>
        <authorList>
            <person name="Koshimizu S."/>
            <person name="Masuda S."/>
            <person name="Ishii T."/>
            <person name="Shirasu K."/>
            <person name="Hoshino A."/>
            <person name="Arita M."/>
        </authorList>
    </citation>
    <scope>NUCLEOTIDE SEQUENCE</scope>
    <source>
        <strain evidence="2">Hamamatsu line</strain>
    </source>
</reference>
<gene>
    <name evidence="2" type="ORF">HRI_001931900</name>
</gene>
<dbReference type="PANTHER" id="PTHR33312">
    <property type="entry name" value="MEMBRANE-ASSOCIATED KINASE REGULATOR 4-RELATED"/>
    <property type="match status" value="1"/>
</dbReference>
<name>A0A9W7M030_HIBTR</name>
<feature type="compositionally biased region" description="Basic and acidic residues" evidence="1">
    <location>
        <begin position="10"/>
        <end position="19"/>
    </location>
</feature>
<feature type="region of interest" description="Disordered" evidence="1">
    <location>
        <begin position="1"/>
        <end position="33"/>
    </location>
</feature>
<dbReference type="AlphaFoldDB" id="A0A9W7M030"/>
<sequence length="291" mass="32811">MNGYQQQKAMEIKQEEGLAEKQSPASSSPSHEFSFTVVSLHSSSNTVPGKTKTPPSMAIDLSPADDIFFHGHLLPLHLLSHLPVSPRCSTNSLDGCNLPLRELLDEPKPGSTNSRSKSDGNIRSKNKNHDNVEAKGRPKSKSFSLSGLTRWHHHHKGRGVRETEEKEKHKTRMRFDLRHVLKRYLRMVRPLLFFRGRRENRHLHRHSRSFSGHLSSRNREKDQLRPRRGNCYSAPASMRTSPTNSGHLVATTGYSSSTSDSSMEELQSAIQAAIAHCKNSIKGEDKFKCYA</sequence>
<dbReference type="GO" id="GO:0019210">
    <property type="term" value="F:kinase inhibitor activity"/>
    <property type="evidence" value="ECO:0007669"/>
    <property type="project" value="InterPro"/>
</dbReference>
<proteinExistence type="predicted"/>
<dbReference type="PANTHER" id="PTHR33312:SF19">
    <property type="entry name" value="BRI1 KINASE INHIBITOR 1"/>
    <property type="match status" value="1"/>
</dbReference>
<comment type="caution">
    <text evidence="2">The sequence shown here is derived from an EMBL/GenBank/DDBJ whole genome shotgun (WGS) entry which is preliminary data.</text>
</comment>
<evidence type="ECO:0000256" key="1">
    <source>
        <dbReference type="SAM" id="MobiDB-lite"/>
    </source>
</evidence>
<protein>
    <submittedName>
        <fullName evidence="2">BRI1 kinase inhibitor 1</fullName>
    </submittedName>
</protein>
<evidence type="ECO:0000313" key="2">
    <source>
        <dbReference type="EMBL" id="GMI82626.1"/>
    </source>
</evidence>
<dbReference type="EMBL" id="BSYR01000019">
    <property type="protein sequence ID" value="GMI82626.1"/>
    <property type="molecule type" value="Genomic_DNA"/>
</dbReference>
<accession>A0A9W7M030</accession>
<feature type="region of interest" description="Disordered" evidence="1">
    <location>
        <begin position="203"/>
        <end position="247"/>
    </location>
</feature>
<organism evidence="2 3">
    <name type="scientific">Hibiscus trionum</name>
    <name type="common">Flower of an hour</name>
    <dbReference type="NCBI Taxonomy" id="183268"/>
    <lineage>
        <taxon>Eukaryota</taxon>
        <taxon>Viridiplantae</taxon>
        <taxon>Streptophyta</taxon>
        <taxon>Embryophyta</taxon>
        <taxon>Tracheophyta</taxon>
        <taxon>Spermatophyta</taxon>
        <taxon>Magnoliopsida</taxon>
        <taxon>eudicotyledons</taxon>
        <taxon>Gunneridae</taxon>
        <taxon>Pentapetalae</taxon>
        <taxon>rosids</taxon>
        <taxon>malvids</taxon>
        <taxon>Malvales</taxon>
        <taxon>Malvaceae</taxon>
        <taxon>Malvoideae</taxon>
        <taxon>Hibiscus</taxon>
    </lineage>
</organism>
<dbReference type="Proteomes" id="UP001165190">
    <property type="component" value="Unassembled WGS sequence"/>
</dbReference>
<evidence type="ECO:0000313" key="3">
    <source>
        <dbReference type="Proteomes" id="UP001165190"/>
    </source>
</evidence>
<dbReference type="GO" id="GO:0005886">
    <property type="term" value="C:plasma membrane"/>
    <property type="evidence" value="ECO:0007669"/>
    <property type="project" value="InterPro"/>
</dbReference>